<dbReference type="Pfam" id="PF07647">
    <property type="entry name" value="SAM_2"/>
    <property type="match status" value="1"/>
</dbReference>
<name>A0A9P8PXM7_9ASCO</name>
<gene>
    <name evidence="6" type="ORF">WICMUC_000478</name>
</gene>
<evidence type="ECO:0000256" key="2">
    <source>
        <dbReference type="ARBA" id="ARBA00022490"/>
    </source>
</evidence>
<feature type="region of interest" description="Disordered" evidence="4">
    <location>
        <begin position="398"/>
        <end position="439"/>
    </location>
</feature>
<dbReference type="PANTHER" id="PTHR12515">
    <property type="entry name" value="STERILE ALPHA MOTIF DOMAIN CONTAINING PROTEIN 4-RELATED"/>
    <property type="match status" value="1"/>
</dbReference>
<dbReference type="SMART" id="SM00454">
    <property type="entry name" value="SAM"/>
    <property type="match status" value="1"/>
</dbReference>
<comment type="caution">
    <text evidence="6">The sequence shown here is derived from an EMBL/GenBank/DDBJ whole genome shotgun (WGS) entry which is preliminary data.</text>
</comment>
<protein>
    <recommendedName>
        <fullName evidence="5">SAM domain-containing protein</fullName>
    </recommendedName>
</protein>
<feature type="region of interest" description="Disordered" evidence="4">
    <location>
        <begin position="291"/>
        <end position="353"/>
    </location>
</feature>
<dbReference type="GO" id="GO:0003729">
    <property type="term" value="F:mRNA binding"/>
    <property type="evidence" value="ECO:0007669"/>
    <property type="project" value="TreeGrafter"/>
</dbReference>
<evidence type="ECO:0000256" key="1">
    <source>
        <dbReference type="ARBA" id="ARBA00004496"/>
    </source>
</evidence>
<dbReference type="OrthoDB" id="2155283at2759"/>
<feature type="compositionally biased region" description="Low complexity" evidence="4">
    <location>
        <begin position="322"/>
        <end position="347"/>
    </location>
</feature>
<dbReference type="InterPro" id="IPR013761">
    <property type="entry name" value="SAM/pointed_sf"/>
</dbReference>
<feature type="region of interest" description="Disordered" evidence="4">
    <location>
        <begin position="25"/>
        <end position="52"/>
    </location>
</feature>
<dbReference type="GO" id="GO:0000932">
    <property type="term" value="C:P-body"/>
    <property type="evidence" value="ECO:0007669"/>
    <property type="project" value="TreeGrafter"/>
</dbReference>
<dbReference type="Proteomes" id="UP000769528">
    <property type="component" value="Unassembled WGS sequence"/>
</dbReference>
<dbReference type="SUPFAM" id="SSF47769">
    <property type="entry name" value="SAM/Pointed domain"/>
    <property type="match status" value="1"/>
</dbReference>
<evidence type="ECO:0000313" key="6">
    <source>
        <dbReference type="EMBL" id="KAH3680213.1"/>
    </source>
</evidence>
<dbReference type="EMBL" id="JAEUBF010000152">
    <property type="protein sequence ID" value="KAH3680213.1"/>
    <property type="molecule type" value="Genomic_DNA"/>
</dbReference>
<reference evidence="6" key="2">
    <citation type="submission" date="2021-01" db="EMBL/GenBank/DDBJ databases">
        <authorList>
            <person name="Schikora-Tamarit M.A."/>
        </authorList>
    </citation>
    <scope>NUCLEOTIDE SEQUENCE</scope>
    <source>
        <strain evidence="6">CBS6341</strain>
    </source>
</reference>
<comment type="subcellular location">
    <subcellularLocation>
        <location evidence="1">Cytoplasm</location>
    </subcellularLocation>
</comment>
<evidence type="ECO:0000256" key="4">
    <source>
        <dbReference type="SAM" id="MobiDB-lite"/>
    </source>
</evidence>
<keyword evidence="3" id="KW-0694">RNA-binding</keyword>
<feature type="compositionally biased region" description="Low complexity" evidence="4">
    <location>
        <begin position="417"/>
        <end position="438"/>
    </location>
</feature>
<organism evidence="6 7">
    <name type="scientific">Wickerhamomyces mucosus</name>
    <dbReference type="NCBI Taxonomy" id="1378264"/>
    <lineage>
        <taxon>Eukaryota</taxon>
        <taxon>Fungi</taxon>
        <taxon>Dikarya</taxon>
        <taxon>Ascomycota</taxon>
        <taxon>Saccharomycotina</taxon>
        <taxon>Saccharomycetes</taxon>
        <taxon>Phaffomycetales</taxon>
        <taxon>Wickerhamomycetaceae</taxon>
        <taxon>Wickerhamomyces</taxon>
    </lineage>
</organism>
<feature type="compositionally biased region" description="Polar residues" evidence="4">
    <location>
        <begin position="25"/>
        <end position="35"/>
    </location>
</feature>
<dbReference type="PANTHER" id="PTHR12515:SF5">
    <property type="entry name" value="PROTEIN SMAUG"/>
    <property type="match status" value="1"/>
</dbReference>
<sequence length="597" mass="67832">MSQFNKQPSIDMSALDDSIEKLTSLSQSQDTNNKSNNKKHTLLAPNARNNTRPEILVGQEPFQSNDMALLSPPGSRYAFESEIHHTVISPILSNNCNNDNYGNVFSNANTNLQRPLSAQDINHNLNNESYDAFRPFSAQGPNQVSNLNIETIERPLSSLEIDSATFKSDVANLINWTDKLNSNQLRALIDNLLLALPDDITNYTKSKLQSFTFHNSQDGSHKHSRPPFIASPIPMYQSAEQEPVNLDSVLNYDRQVPNSSQPWSPSINNLQRALSPNFTSFDRSSVLHDASFNRPRSADPYGSKLVNNKSHGKNRGPRFENNNENINNNNNNSNQNNGNLNGNSGNNDQVYDNRGTFDITNLAQQLTQTQISLNEYNNPNFLKLSALSTINNRAQLDSNKKRAQPLQSSKVPHHPNHQQQHQSQPQQQELQPQSQQHQNKSFNQVNYENQQIQQHNHHHHQQQQQQTRVNYYDSITSPVINRVKQTNHQLQQPNSKPEFFTPSKQINSQINTPKSPAIDPKQITNIKLLTNIPGWLKTLRLHKYTSVLQDVPWKELIYFTDDQLESKGVTAMGARGKLLKAFEIVKQYYEDGLIKDL</sequence>
<reference evidence="6" key="1">
    <citation type="journal article" date="2021" name="Open Biol.">
        <title>Shared evolutionary footprints suggest mitochondrial oxidative damage underlies multiple complex I losses in fungi.</title>
        <authorList>
            <person name="Schikora-Tamarit M.A."/>
            <person name="Marcet-Houben M."/>
            <person name="Nosek J."/>
            <person name="Gabaldon T."/>
        </authorList>
    </citation>
    <scope>NUCLEOTIDE SEQUENCE</scope>
    <source>
        <strain evidence="6">CBS6341</strain>
    </source>
</reference>
<dbReference type="AlphaFoldDB" id="A0A9P8PXM7"/>
<dbReference type="Gene3D" id="1.10.150.50">
    <property type="entry name" value="Transcription Factor, Ets-1"/>
    <property type="match status" value="1"/>
</dbReference>
<dbReference type="InterPro" id="IPR001660">
    <property type="entry name" value="SAM"/>
</dbReference>
<proteinExistence type="predicted"/>
<feature type="domain" description="SAM" evidence="5">
    <location>
        <begin position="524"/>
        <end position="588"/>
    </location>
</feature>
<evidence type="ECO:0000313" key="7">
    <source>
        <dbReference type="Proteomes" id="UP000769528"/>
    </source>
</evidence>
<dbReference type="InterPro" id="IPR050897">
    <property type="entry name" value="SMAUG/VTS1_RNA-bind"/>
</dbReference>
<evidence type="ECO:0000259" key="5">
    <source>
        <dbReference type="SMART" id="SM00454"/>
    </source>
</evidence>
<keyword evidence="2" id="KW-0963">Cytoplasm</keyword>
<evidence type="ECO:0000256" key="3">
    <source>
        <dbReference type="ARBA" id="ARBA00022884"/>
    </source>
</evidence>
<keyword evidence="7" id="KW-1185">Reference proteome</keyword>
<dbReference type="GO" id="GO:0000289">
    <property type="term" value="P:nuclear-transcribed mRNA poly(A) tail shortening"/>
    <property type="evidence" value="ECO:0007669"/>
    <property type="project" value="TreeGrafter"/>
</dbReference>
<accession>A0A9P8PXM7</accession>